<dbReference type="PROSITE" id="PS50199">
    <property type="entry name" value="ZF_RANBP2_2"/>
    <property type="match status" value="3"/>
</dbReference>
<evidence type="ECO:0000259" key="6">
    <source>
        <dbReference type="PROSITE" id="PS50199"/>
    </source>
</evidence>
<feature type="region of interest" description="Disordered" evidence="5">
    <location>
        <begin position="340"/>
        <end position="421"/>
    </location>
</feature>
<dbReference type="AlphaFoldDB" id="A0A177WV20"/>
<feature type="compositionally biased region" description="Basic and acidic residues" evidence="5">
    <location>
        <begin position="353"/>
        <end position="367"/>
    </location>
</feature>
<accession>A0A177WV20</accession>
<dbReference type="GO" id="GO:0008270">
    <property type="term" value="F:zinc ion binding"/>
    <property type="evidence" value="ECO:0007669"/>
    <property type="project" value="UniProtKB-KW"/>
</dbReference>
<dbReference type="SUPFAM" id="SSF90209">
    <property type="entry name" value="Ran binding protein zinc finger-like"/>
    <property type="match status" value="3"/>
</dbReference>
<reference evidence="7 8" key="2">
    <citation type="submission" date="2016-05" db="EMBL/GenBank/DDBJ databases">
        <title>Lineage-specific infection strategies underlie the spectrum of fungal disease in amphibians.</title>
        <authorList>
            <person name="Cuomo C.A."/>
            <person name="Farrer R.A."/>
            <person name="James T."/>
            <person name="Longcore J."/>
            <person name="Birren B."/>
        </authorList>
    </citation>
    <scope>NUCLEOTIDE SEQUENCE [LARGE SCALE GENOMIC DNA]</scope>
    <source>
        <strain evidence="7 8">JEL423</strain>
    </source>
</reference>
<dbReference type="eggNOG" id="KOG4198">
    <property type="taxonomic scope" value="Eukaryota"/>
</dbReference>
<dbReference type="GO" id="GO:0003729">
    <property type="term" value="F:mRNA binding"/>
    <property type="evidence" value="ECO:0007669"/>
    <property type="project" value="TreeGrafter"/>
</dbReference>
<dbReference type="InterPro" id="IPR001876">
    <property type="entry name" value="Znf_RanBP2"/>
</dbReference>
<proteinExistence type="predicted"/>
<evidence type="ECO:0000313" key="7">
    <source>
        <dbReference type="EMBL" id="OAJ43505.1"/>
    </source>
</evidence>
<feature type="domain" description="RanBP2-type" evidence="6">
    <location>
        <begin position="60"/>
        <end position="89"/>
    </location>
</feature>
<reference evidence="7 8" key="1">
    <citation type="submission" date="2006-10" db="EMBL/GenBank/DDBJ databases">
        <title>The Genome Sequence of Batrachochytrium dendrobatidis JEL423.</title>
        <authorList>
            <consortium name="The Broad Institute Genome Sequencing Platform"/>
            <person name="Birren B."/>
            <person name="Lander E."/>
            <person name="Galagan J."/>
            <person name="Cuomo C."/>
            <person name="Devon K."/>
            <person name="Jaffe D."/>
            <person name="Butler J."/>
            <person name="Alvarez P."/>
            <person name="Gnerre S."/>
            <person name="Grabherr M."/>
            <person name="Kleber M."/>
            <person name="Mauceli E."/>
            <person name="Brockman W."/>
            <person name="Young S."/>
            <person name="LaButti K."/>
            <person name="Sykes S."/>
            <person name="DeCaprio D."/>
            <person name="Crawford M."/>
            <person name="Koehrsen M."/>
            <person name="Engels R."/>
            <person name="Montgomery P."/>
            <person name="Pearson M."/>
            <person name="Howarth C."/>
            <person name="Larson L."/>
            <person name="White J."/>
            <person name="O'Leary S."/>
            <person name="Kodira C."/>
            <person name="Zeng Q."/>
            <person name="Yandava C."/>
            <person name="Alvarado L."/>
            <person name="Longcore J."/>
            <person name="James T."/>
        </authorList>
    </citation>
    <scope>NUCLEOTIDE SEQUENCE [LARGE SCALE GENOMIC DNA]</scope>
    <source>
        <strain evidence="7 8">JEL423</strain>
    </source>
</reference>
<evidence type="ECO:0000313" key="8">
    <source>
        <dbReference type="Proteomes" id="UP000077115"/>
    </source>
</evidence>
<evidence type="ECO:0000256" key="2">
    <source>
        <dbReference type="ARBA" id="ARBA00022771"/>
    </source>
</evidence>
<organism evidence="7 8">
    <name type="scientific">Batrachochytrium dendrobatidis (strain JEL423)</name>
    <dbReference type="NCBI Taxonomy" id="403673"/>
    <lineage>
        <taxon>Eukaryota</taxon>
        <taxon>Fungi</taxon>
        <taxon>Fungi incertae sedis</taxon>
        <taxon>Chytridiomycota</taxon>
        <taxon>Chytridiomycota incertae sedis</taxon>
        <taxon>Chytridiomycetes</taxon>
        <taxon>Rhizophydiales</taxon>
        <taxon>Rhizophydiales incertae sedis</taxon>
        <taxon>Batrachochytrium</taxon>
    </lineage>
</organism>
<dbReference type="VEuPathDB" id="FungiDB:BDEG_26860"/>
<dbReference type="SMART" id="SM00547">
    <property type="entry name" value="ZnF_RBZ"/>
    <property type="match status" value="3"/>
</dbReference>
<keyword evidence="1" id="KW-0479">Metal-binding</keyword>
<dbReference type="STRING" id="403673.A0A177WV20"/>
<feature type="compositionally biased region" description="Low complexity" evidence="5">
    <location>
        <begin position="104"/>
        <end position="113"/>
    </location>
</feature>
<dbReference type="InterPro" id="IPR036443">
    <property type="entry name" value="Znf_RanBP2_sf"/>
</dbReference>
<keyword evidence="2 4" id="KW-0863">Zinc-finger</keyword>
<gene>
    <name evidence="7" type="ORF">BDEG_26860</name>
</gene>
<dbReference type="PANTHER" id="PTHR23111:SF40">
    <property type="entry name" value="RNA-BINDING PROTEIN INVOLVED IN HETEROCHROMATIN ASSEMBLY-RELATED"/>
    <property type="match status" value="1"/>
</dbReference>
<dbReference type="Gene3D" id="4.10.1060.10">
    <property type="entry name" value="Zinc finger, RanBP2-type"/>
    <property type="match status" value="3"/>
</dbReference>
<evidence type="ECO:0000256" key="5">
    <source>
        <dbReference type="SAM" id="MobiDB-lite"/>
    </source>
</evidence>
<evidence type="ECO:0000256" key="4">
    <source>
        <dbReference type="PROSITE-ProRule" id="PRU00322"/>
    </source>
</evidence>
<feature type="compositionally biased region" description="Basic residues" evidence="5">
    <location>
        <begin position="118"/>
        <end position="133"/>
    </location>
</feature>
<feature type="compositionally biased region" description="Acidic residues" evidence="5">
    <location>
        <begin position="385"/>
        <end position="421"/>
    </location>
</feature>
<dbReference type="PROSITE" id="PS01358">
    <property type="entry name" value="ZF_RANBP2_1"/>
    <property type="match status" value="2"/>
</dbReference>
<keyword evidence="3" id="KW-0862">Zinc</keyword>
<evidence type="ECO:0000256" key="3">
    <source>
        <dbReference type="ARBA" id="ARBA00022833"/>
    </source>
</evidence>
<sequence length="421" mass="46535">MADNPNQFNLQQLQQLQQQQMYYYNQQYQQPFTQQSYQQPYHAGNGVQYGQQPHRNNDVRPGDWNCSECNSHNFASRTACFRCKAVKPGGGASGYGGNESATTQPNYYNNQYQDQHDQHRHPHQHRHSNMHQHKPYDRQHPTKGRMLAGDWICQMCQKHNFASRQQCFQCGANGAGAVRHVDRPGDWKCSSCTYLNFASRTACYKCQAQKLTDLEYPAGSPSAGAPANGAVTWDSVATNWTAPPGATGVSSLPAIGTGAAPAHYATMFSSNNDPAGSSAANRPEEDAPLAAAADAAWQALAPVKSVRPATFIQSTTTCINPPSLSSNIFSQLTIPAQESQDLAEDAGEDTQDQEVHDEYDPNEHEAYDPSEPAGLLAVLDAPIPDYDEREEADEEYTPEIPTQDEEYTPEIPTQDEEPYEP</sequence>
<name>A0A177WV20_BATDL</name>
<protein>
    <recommendedName>
        <fullName evidence="6">RanBP2-type domain-containing protein</fullName>
    </recommendedName>
</protein>
<dbReference type="OrthoDB" id="448399at2759"/>
<dbReference type="PANTHER" id="PTHR23111">
    <property type="entry name" value="ZINC FINGER PROTEIN"/>
    <property type="match status" value="1"/>
</dbReference>
<dbReference type="Pfam" id="PF00641">
    <property type="entry name" value="Zn_ribbon_RanBP"/>
    <property type="match status" value="3"/>
</dbReference>
<feature type="domain" description="RanBP2-type" evidence="6">
    <location>
        <begin position="183"/>
        <end position="212"/>
    </location>
</feature>
<dbReference type="Proteomes" id="UP000077115">
    <property type="component" value="Unassembled WGS sequence"/>
</dbReference>
<feature type="compositionally biased region" description="Acidic residues" evidence="5">
    <location>
        <begin position="341"/>
        <end position="352"/>
    </location>
</feature>
<evidence type="ECO:0000256" key="1">
    <source>
        <dbReference type="ARBA" id="ARBA00022723"/>
    </source>
</evidence>
<dbReference type="EMBL" id="DS022310">
    <property type="protein sequence ID" value="OAJ43505.1"/>
    <property type="molecule type" value="Genomic_DNA"/>
</dbReference>
<feature type="region of interest" description="Disordered" evidence="5">
    <location>
        <begin position="92"/>
        <end position="141"/>
    </location>
</feature>
<feature type="domain" description="RanBP2-type" evidence="6">
    <location>
        <begin position="147"/>
        <end position="176"/>
    </location>
</feature>